<dbReference type="InterPro" id="IPR050177">
    <property type="entry name" value="Lipid_A_modif_metabolic_enz"/>
</dbReference>
<dbReference type="InterPro" id="IPR036291">
    <property type="entry name" value="NAD(P)-bd_dom_sf"/>
</dbReference>
<evidence type="ECO:0000313" key="3">
    <source>
        <dbReference type="Proteomes" id="UP000199229"/>
    </source>
</evidence>
<sequence>MRVLVTGASGFVGRHALAALAARGFEVHAVARKPLPGIKIHAVDLLHEGARRALVAAVAPSHLLHLAWDAEPGKYWTSAKNLDWVAASLDLARSFFEVGGRRLVVSGTCAEYEWGTDRFEEGTTPCRPATLYGAAKDGTHRILDAYAKSVGLSFAWGRLFYLYGPGERPGRLVSDAARALLAGEAFPTSPGHQARDFLHVVDAAGALAALLDGAVTGAVNIGSGTAVPVRTLLDGLADRTGRPDLLCYGAKALGPSEPAVIAAAITRLRDEVGFRPRFTLETGLDDTLAWWHAQQGSNPLS</sequence>
<dbReference type="PANTHER" id="PTHR43245">
    <property type="entry name" value="BIFUNCTIONAL POLYMYXIN RESISTANCE PROTEIN ARNA"/>
    <property type="match status" value="1"/>
</dbReference>
<feature type="domain" description="NAD-dependent epimerase/dehydratase" evidence="1">
    <location>
        <begin position="3"/>
        <end position="222"/>
    </location>
</feature>
<gene>
    <name evidence="2" type="ORF">SAMN05192565_103205</name>
</gene>
<evidence type="ECO:0000313" key="2">
    <source>
        <dbReference type="EMBL" id="SFG44793.1"/>
    </source>
</evidence>
<dbReference type="EMBL" id="FOPM01000003">
    <property type="protein sequence ID" value="SFG44793.1"/>
    <property type="molecule type" value="Genomic_DNA"/>
</dbReference>
<dbReference type="AlphaFoldDB" id="A0A1I2RXJ3"/>
<dbReference type="InterPro" id="IPR001509">
    <property type="entry name" value="Epimerase_deHydtase"/>
</dbReference>
<evidence type="ECO:0000259" key="1">
    <source>
        <dbReference type="Pfam" id="PF01370"/>
    </source>
</evidence>
<protein>
    <submittedName>
        <fullName evidence="2">Nucleoside-diphosphate-sugar epimerase</fullName>
    </submittedName>
</protein>
<proteinExistence type="predicted"/>
<accession>A0A1I2RXJ3</accession>
<reference evidence="3" key="1">
    <citation type="submission" date="2016-10" db="EMBL/GenBank/DDBJ databases">
        <authorList>
            <person name="Varghese N."/>
            <person name="Submissions S."/>
        </authorList>
    </citation>
    <scope>NUCLEOTIDE SEQUENCE [LARGE SCALE GENOMIC DNA]</scope>
    <source>
        <strain evidence="3">Gh-105</strain>
    </source>
</reference>
<dbReference type="SUPFAM" id="SSF51735">
    <property type="entry name" value="NAD(P)-binding Rossmann-fold domains"/>
    <property type="match status" value="1"/>
</dbReference>
<dbReference type="OrthoDB" id="7305551at2"/>
<dbReference type="Gene3D" id="3.40.50.720">
    <property type="entry name" value="NAD(P)-binding Rossmann-like Domain"/>
    <property type="match status" value="1"/>
</dbReference>
<dbReference type="Proteomes" id="UP000199229">
    <property type="component" value="Unassembled WGS sequence"/>
</dbReference>
<dbReference type="Pfam" id="PF01370">
    <property type="entry name" value="Epimerase"/>
    <property type="match status" value="1"/>
</dbReference>
<dbReference type="RefSeq" id="WP_091969365.1">
    <property type="nucleotide sequence ID" value="NZ_FOPM01000003.1"/>
</dbReference>
<dbReference type="STRING" id="582675.SAMN05192565_103205"/>
<organism evidence="2 3">
    <name type="scientific">Methylobacterium gossipiicola</name>
    <dbReference type="NCBI Taxonomy" id="582675"/>
    <lineage>
        <taxon>Bacteria</taxon>
        <taxon>Pseudomonadati</taxon>
        <taxon>Pseudomonadota</taxon>
        <taxon>Alphaproteobacteria</taxon>
        <taxon>Hyphomicrobiales</taxon>
        <taxon>Methylobacteriaceae</taxon>
        <taxon>Methylobacterium</taxon>
    </lineage>
</organism>
<dbReference type="PANTHER" id="PTHR43245:SF13">
    <property type="entry name" value="UDP-D-APIOSE_UDP-D-XYLOSE SYNTHASE 2"/>
    <property type="match status" value="1"/>
</dbReference>
<name>A0A1I2RXJ3_9HYPH</name>
<keyword evidence="3" id="KW-1185">Reference proteome</keyword>